<accession>A0A916WPQ1</accession>
<keyword evidence="3" id="KW-1185">Reference proteome</keyword>
<dbReference type="AlphaFoldDB" id="A0A916WPQ1"/>
<reference evidence="2" key="2">
    <citation type="submission" date="2020-09" db="EMBL/GenBank/DDBJ databases">
        <authorList>
            <person name="Sun Q."/>
            <person name="Zhou Y."/>
        </authorList>
    </citation>
    <scope>NUCLEOTIDE SEQUENCE</scope>
    <source>
        <strain evidence="2">CGMCC 1.15085</strain>
    </source>
</reference>
<dbReference type="Gene3D" id="1.10.10.10">
    <property type="entry name" value="Winged helix-like DNA-binding domain superfamily/Winged helix DNA-binding domain"/>
    <property type="match status" value="1"/>
</dbReference>
<feature type="domain" description="HTH luxR-type" evidence="1">
    <location>
        <begin position="189"/>
        <end position="245"/>
    </location>
</feature>
<comment type="caution">
    <text evidence="2">The sequence shown here is derived from an EMBL/GenBank/DDBJ whole genome shotgun (WGS) entry which is preliminary data.</text>
</comment>
<organism evidence="2 3">
    <name type="scientific">Flexivirga endophytica</name>
    <dbReference type="NCBI Taxonomy" id="1849103"/>
    <lineage>
        <taxon>Bacteria</taxon>
        <taxon>Bacillati</taxon>
        <taxon>Actinomycetota</taxon>
        <taxon>Actinomycetes</taxon>
        <taxon>Micrococcales</taxon>
        <taxon>Dermacoccaceae</taxon>
        <taxon>Flexivirga</taxon>
    </lineage>
</organism>
<name>A0A916WPQ1_9MICO</name>
<dbReference type="Pfam" id="PF13412">
    <property type="entry name" value="HTH_24"/>
    <property type="match status" value="1"/>
</dbReference>
<sequence length="251" mass="27296">MLPANAINDPFSRFTAQLEVLHELAEEIQQGQRAPASQSGVHILDATEGPRAHQTLIRTATKGIRGTTRLPIVGGPLWRQTSNVIEVLKSGRTWRGIYDNAAIQREEILVHLRDAGAAGEQSRTVPRVPMKMVIADESRALVAVENDGATFHLLVGRCGLLDDLVGLFEGLWSFGTPVPGRAGVGGEQHTPFSDDRDLLSLLAAGATDESIARQLGLSLRTVQRRVRKLEDLLGAHTRFQAGIQAARRNLI</sequence>
<dbReference type="InterPro" id="IPR036388">
    <property type="entry name" value="WH-like_DNA-bd_sf"/>
</dbReference>
<proteinExistence type="predicted"/>
<dbReference type="RefSeq" id="WP_188835424.1">
    <property type="nucleotide sequence ID" value="NZ_BMHI01000001.1"/>
</dbReference>
<gene>
    <name evidence="2" type="ORF">GCM10011492_05660</name>
</gene>
<dbReference type="GO" id="GO:0006355">
    <property type="term" value="P:regulation of DNA-templated transcription"/>
    <property type="evidence" value="ECO:0007669"/>
    <property type="project" value="InterPro"/>
</dbReference>
<dbReference type="SUPFAM" id="SSF46894">
    <property type="entry name" value="C-terminal effector domain of the bipartite response regulators"/>
    <property type="match status" value="1"/>
</dbReference>
<dbReference type="GO" id="GO:0003677">
    <property type="term" value="F:DNA binding"/>
    <property type="evidence" value="ECO:0007669"/>
    <property type="project" value="InterPro"/>
</dbReference>
<dbReference type="EMBL" id="BMHI01000001">
    <property type="protein sequence ID" value="GGB18667.1"/>
    <property type="molecule type" value="Genomic_DNA"/>
</dbReference>
<evidence type="ECO:0000313" key="3">
    <source>
        <dbReference type="Proteomes" id="UP000636793"/>
    </source>
</evidence>
<dbReference type="InterPro" id="IPR016032">
    <property type="entry name" value="Sig_transdc_resp-reg_C-effctor"/>
</dbReference>
<dbReference type="Proteomes" id="UP000636793">
    <property type="component" value="Unassembled WGS sequence"/>
</dbReference>
<evidence type="ECO:0000259" key="1">
    <source>
        <dbReference type="SMART" id="SM00421"/>
    </source>
</evidence>
<protein>
    <recommendedName>
        <fullName evidence="1">HTH luxR-type domain-containing protein</fullName>
    </recommendedName>
</protein>
<dbReference type="InterPro" id="IPR000792">
    <property type="entry name" value="Tscrpt_reg_LuxR_C"/>
</dbReference>
<reference evidence="2" key="1">
    <citation type="journal article" date="2014" name="Int. J. Syst. Evol. Microbiol.">
        <title>Complete genome sequence of Corynebacterium casei LMG S-19264T (=DSM 44701T), isolated from a smear-ripened cheese.</title>
        <authorList>
            <consortium name="US DOE Joint Genome Institute (JGI-PGF)"/>
            <person name="Walter F."/>
            <person name="Albersmeier A."/>
            <person name="Kalinowski J."/>
            <person name="Ruckert C."/>
        </authorList>
    </citation>
    <scope>NUCLEOTIDE SEQUENCE</scope>
    <source>
        <strain evidence="2">CGMCC 1.15085</strain>
    </source>
</reference>
<dbReference type="SMART" id="SM00421">
    <property type="entry name" value="HTH_LUXR"/>
    <property type="match status" value="1"/>
</dbReference>
<evidence type="ECO:0000313" key="2">
    <source>
        <dbReference type="EMBL" id="GGB18667.1"/>
    </source>
</evidence>